<evidence type="ECO:0000313" key="2">
    <source>
        <dbReference type="Proteomes" id="UP001596113"/>
    </source>
</evidence>
<comment type="caution">
    <text evidence="1">The sequence shown here is derived from an EMBL/GenBank/DDBJ whole genome shotgun (WGS) entry which is preliminary data.</text>
</comment>
<dbReference type="InterPro" id="IPR019646">
    <property type="entry name" value="Aminoglyc_AdlTrfase"/>
</dbReference>
<accession>A0ABW0I1J5</accession>
<dbReference type="Proteomes" id="UP001596113">
    <property type="component" value="Unassembled WGS sequence"/>
</dbReference>
<reference evidence="2" key="1">
    <citation type="journal article" date="2019" name="Int. J. Syst. Evol. Microbiol.">
        <title>The Global Catalogue of Microorganisms (GCM) 10K type strain sequencing project: providing services to taxonomists for standard genome sequencing and annotation.</title>
        <authorList>
            <consortium name="The Broad Institute Genomics Platform"/>
            <consortium name="The Broad Institute Genome Sequencing Center for Infectious Disease"/>
            <person name="Wu L."/>
            <person name="Ma J."/>
        </authorList>
    </citation>
    <scope>NUCLEOTIDE SEQUENCE [LARGE SCALE GENOMIC DNA]</scope>
    <source>
        <strain evidence="2">CGMCC 1.18575</strain>
    </source>
</reference>
<evidence type="ECO:0000313" key="1">
    <source>
        <dbReference type="EMBL" id="MFC5406460.1"/>
    </source>
</evidence>
<organism evidence="1 2">
    <name type="scientific">Cohnella soli</name>
    <dbReference type="NCBI Taxonomy" id="425005"/>
    <lineage>
        <taxon>Bacteria</taxon>
        <taxon>Bacillati</taxon>
        <taxon>Bacillota</taxon>
        <taxon>Bacilli</taxon>
        <taxon>Bacillales</taxon>
        <taxon>Paenibacillaceae</taxon>
        <taxon>Cohnella</taxon>
    </lineage>
</organism>
<sequence length="219" mass="25904">MNVIRNPRKSLKYNKEVAVIISSELVKIELLMKSFERPWFIAGGWTIDLALDEVTRAHKDMDICIFRSDIEYAISYFQDWDIHVAIPGESRLEPYKKISDLELPRYCLHLFKGNDFLEILATELIDDEVIFRKNRNIKMHISNFIKGSLERPFVNPAWQLLFKSLSTRIEDEHDFKIYMERMNDDQSKKWLLESMIISNGNKDWIKELARVFEEGGDIL</sequence>
<gene>
    <name evidence="1" type="ORF">ACFPOF_27325</name>
</gene>
<name>A0ABW0I1J5_9BACL</name>
<protein>
    <submittedName>
        <fullName evidence="1">Nucleotidyltransferase domain-containing protein</fullName>
    </submittedName>
</protein>
<dbReference type="EMBL" id="JBHSMI010000055">
    <property type="protein sequence ID" value="MFC5406460.1"/>
    <property type="molecule type" value="Genomic_DNA"/>
</dbReference>
<dbReference type="RefSeq" id="WP_378138561.1">
    <property type="nucleotide sequence ID" value="NZ_JBHSMI010000055.1"/>
</dbReference>
<dbReference type="Gene3D" id="3.30.460.40">
    <property type="match status" value="1"/>
</dbReference>
<keyword evidence="2" id="KW-1185">Reference proteome</keyword>
<dbReference type="Pfam" id="PF10706">
    <property type="entry name" value="Aminoglyc_resit"/>
    <property type="match status" value="1"/>
</dbReference>
<proteinExistence type="predicted"/>